<evidence type="ECO:0000256" key="7">
    <source>
        <dbReference type="ARBA" id="ARBA00022840"/>
    </source>
</evidence>
<dbReference type="PROSITE" id="PS01011">
    <property type="entry name" value="FOLYLPOLYGLU_SYNT_1"/>
    <property type="match status" value="1"/>
</dbReference>
<dbReference type="Gene3D" id="3.90.190.20">
    <property type="entry name" value="Mur ligase, C-terminal domain"/>
    <property type="match status" value="1"/>
</dbReference>
<dbReference type="Proteomes" id="UP000233491">
    <property type="component" value="Unassembled WGS sequence"/>
</dbReference>
<keyword evidence="5 9" id="KW-0132">Cell division</keyword>
<evidence type="ECO:0000256" key="1">
    <source>
        <dbReference type="ARBA" id="ARBA00004496"/>
    </source>
</evidence>
<dbReference type="InterPro" id="IPR036565">
    <property type="entry name" value="Mur-like_cat_sf"/>
</dbReference>
<dbReference type="InterPro" id="IPR005762">
    <property type="entry name" value="MurD"/>
</dbReference>
<gene>
    <name evidence="9" type="primary">murD</name>
    <name evidence="13" type="ORF">CXZ10_01160</name>
</gene>
<dbReference type="EMBL" id="PJNW01000002">
    <property type="protein sequence ID" value="PKR90030.1"/>
    <property type="molecule type" value="Genomic_DNA"/>
</dbReference>
<evidence type="ECO:0000256" key="6">
    <source>
        <dbReference type="ARBA" id="ARBA00022741"/>
    </source>
</evidence>
<dbReference type="OrthoDB" id="9809796at2"/>
<dbReference type="InterPro" id="IPR036615">
    <property type="entry name" value="Mur_ligase_C_dom_sf"/>
</dbReference>
<dbReference type="GO" id="GO:0009252">
    <property type="term" value="P:peptidoglycan biosynthetic process"/>
    <property type="evidence" value="ECO:0007669"/>
    <property type="project" value="UniProtKB-UniRule"/>
</dbReference>
<dbReference type="RefSeq" id="WP_101287126.1">
    <property type="nucleotide sequence ID" value="NZ_FOUQ01000011.1"/>
</dbReference>
<protein>
    <recommendedName>
        <fullName evidence="9 10">UDP-N-acetylmuramoylalanine--D-glutamate ligase</fullName>
        <ecNumber evidence="9 10">6.3.2.9</ecNumber>
    </recommendedName>
    <alternativeName>
        <fullName evidence="9">D-glutamic acid-adding enzyme</fullName>
    </alternativeName>
    <alternativeName>
        <fullName evidence="9">UDP-N-acetylmuramoyl-L-alanyl-D-glutamate synthetase</fullName>
    </alternativeName>
</protein>
<dbReference type="SUPFAM" id="SSF51984">
    <property type="entry name" value="MurCD N-terminal domain"/>
    <property type="match status" value="1"/>
</dbReference>
<sequence length="469" mass="49309">MIPITSMKGKRVAVFGLGGSGLITAEALVAGGAEVIAWDDNESARAAAEAREIQVTDWRGSEFGAYSALVLAPGVPLTHPEPHWSVKIAREAGVEVIGDICLFARERKFRAPTAPFVAITGTNGKSTTTALIHHILKSAGKDVEIGGNFGPAVLGLDDLAPDRFYVIECSSFQIDLAPGIDPTVGIQLNLTEDHIDRHGSIEGYAAVKEKLVDGAQVAVVGVDDVFSAAMATRRESKGLETLRISTRGSVAQGVWAVSGRIIEPMGLAQTVVYDLHGHPILKGVHNAQNVAAAVAATRRLGLGLDEVRKGIETFPGLAHRMEPIGRSGSVILVNDSKATNADAAAKALASYDNIYWIAGGKPKSGGIAPLSGFFPKIAKAYLIGVAAEEFAATIGGAAPHAIVETLDRAVSEALTDALAATEASGREAVVLLSPACASYDQFKNFEVRGDHFRELVLTDPRVKPFQEKA</sequence>
<keyword evidence="9 10" id="KW-0961">Cell wall biogenesis/degradation</keyword>
<evidence type="ECO:0000256" key="10">
    <source>
        <dbReference type="RuleBase" id="RU003664"/>
    </source>
</evidence>
<dbReference type="InterPro" id="IPR004101">
    <property type="entry name" value="Mur_ligase_C"/>
</dbReference>
<dbReference type="PANTHER" id="PTHR43692:SF1">
    <property type="entry name" value="UDP-N-ACETYLMURAMOYLALANINE--D-GLUTAMATE LIGASE"/>
    <property type="match status" value="1"/>
</dbReference>
<comment type="pathway">
    <text evidence="2 9 10">Cell wall biogenesis; peptidoglycan biosynthesis.</text>
</comment>
<proteinExistence type="inferred from homology"/>
<comment type="catalytic activity">
    <reaction evidence="9 10">
        <text>UDP-N-acetyl-alpha-D-muramoyl-L-alanine + D-glutamate + ATP = UDP-N-acetyl-alpha-D-muramoyl-L-alanyl-D-glutamate + ADP + phosphate + H(+)</text>
        <dbReference type="Rhea" id="RHEA:16429"/>
        <dbReference type="ChEBI" id="CHEBI:15378"/>
        <dbReference type="ChEBI" id="CHEBI:29986"/>
        <dbReference type="ChEBI" id="CHEBI:30616"/>
        <dbReference type="ChEBI" id="CHEBI:43474"/>
        <dbReference type="ChEBI" id="CHEBI:83898"/>
        <dbReference type="ChEBI" id="CHEBI:83900"/>
        <dbReference type="ChEBI" id="CHEBI:456216"/>
        <dbReference type="EC" id="6.3.2.9"/>
    </reaction>
</comment>
<evidence type="ECO:0000256" key="4">
    <source>
        <dbReference type="ARBA" id="ARBA00022598"/>
    </source>
</evidence>
<feature type="binding site" evidence="9">
    <location>
        <begin position="121"/>
        <end position="127"/>
    </location>
    <ligand>
        <name>ATP</name>
        <dbReference type="ChEBI" id="CHEBI:30616"/>
    </ligand>
</feature>
<feature type="domain" description="Mur ligase central" evidence="12">
    <location>
        <begin position="119"/>
        <end position="296"/>
    </location>
</feature>
<keyword evidence="3 9" id="KW-0963">Cytoplasm</keyword>
<evidence type="ECO:0000259" key="12">
    <source>
        <dbReference type="Pfam" id="PF08245"/>
    </source>
</evidence>
<dbReference type="AlphaFoldDB" id="A0A1I4VE53"/>
<dbReference type="Pfam" id="PF02875">
    <property type="entry name" value="Mur_ligase_C"/>
    <property type="match status" value="1"/>
</dbReference>
<keyword evidence="8 9" id="KW-0131">Cell cycle</keyword>
<organism evidence="13 14">
    <name type="scientific">Pleomorphomonas diazotrophica</name>
    <dbReference type="NCBI Taxonomy" id="1166257"/>
    <lineage>
        <taxon>Bacteria</taxon>
        <taxon>Pseudomonadati</taxon>
        <taxon>Pseudomonadota</taxon>
        <taxon>Alphaproteobacteria</taxon>
        <taxon>Hyphomicrobiales</taxon>
        <taxon>Pleomorphomonadaceae</taxon>
        <taxon>Pleomorphomonas</taxon>
    </lineage>
</organism>
<dbReference type="SUPFAM" id="SSF53623">
    <property type="entry name" value="MurD-like peptide ligases, catalytic domain"/>
    <property type="match status" value="1"/>
</dbReference>
<keyword evidence="7 9" id="KW-0067">ATP-binding</keyword>
<feature type="domain" description="Mur ligase C-terminal" evidence="11">
    <location>
        <begin position="319"/>
        <end position="436"/>
    </location>
</feature>
<dbReference type="GO" id="GO:0008764">
    <property type="term" value="F:UDP-N-acetylmuramoylalanine-D-glutamate ligase activity"/>
    <property type="evidence" value="ECO:0007669"/>
    <property type="project" value="UniProtKB-UniRule"/>
</dbReference>
<dbReference type="Gene3D" id="3.40.1190.10">
    <property type="entry name" value="Mur-like, catalytic domain"/>
    <property type="match status" value="1"/>
</dbReference>
<evidence type="ECO:0000256" key="5">
    <source>
        <dbReference type="ARBA" id="ARBA00022618"/>
    </source>
</evidence>
<evidence type="ECO:0000259" key="11">
    <source>
        <dbReference type="Pfam" id="PF02875"/>
    </source>
</evidence>
<dbReference type="GO" id="GO:0071555">
    <property type="term" value="P:cell wall organization"/>
    <property type="evidence" value="ECO:0007669"/>
    <property type="project" value="UniProtKB-KW"/>
</dbReference>
<dbReference type="InterPro" id="IPR013221">
    <property type="entry name" value="Mur_ligase_cen"/>
</dbReference>
<name>A0A1I4VE53_9HYPH</name>
<evidence type="ECO:0000256" key="3">
    <source>
        <dbReference type="ARBA" id="ARBA00022490"/>
    </source>
</evidence>
<evidence type="ECO:0000313" key="14">
    <source>
        <dbReference type="Proteomes" id="UP000233491"/>
    </source>
</evidence>
<keyword evidence="9 10" id="KW-0573">Peptidoglycan synthesis</keyword>
<dbReference type="PANTHER" id="PTHR43692">
    <property type="entry name" value="UDP-N-ACETYLMURAMOYLALANINE--D-GLUTAMATE LIGASE"/>
    <property type="match status" value="1"/>
</dbReference>
<dbReference type="EC" id="6.3.2.9" evidence="9 10"/>
<dbReference type="SUPFAM" id="SSF53244">
    <property type="entry name" value="MurD-like peptide ligases, peptide-binding domain"/>
    <property type="match status" value="1"/>
</dbReference>
<evidence type="ECO:0000313" key="13">
    <source>
        <dbReference type="EMBL" id="PKR90030.1"/>
    </source>
</evidence>
<comment type="function">
    <text evidence="9 10">Cell wall formation. Catalyzes the addition of glutamate to the nucleotide precursor UDP-N-acetylmuramoyl-L-alanine (UMA).</text>
</comment>
<evidence type="ECO:0000256" key="2">
    <source>
        <dbReference type="ARBA" id="ARBA00004752"/>
    </source>
</evidence>
<dbReference type="InterPro" id="IPR018109">
    <property type="entry name" value="Folylpolyglutamate_synth_CS"/>
</dbReference>
<comment type="similarity">
    <text evidence="9">Belongs to the MurCDEF family.</text>
</comment>
<dbReference type="UniPathway" id="UPA00219"/>
<dbReference type="GO" id="GO:0051301">
    <property type="term" value="P:cell division"/>
    <property type="evidence" value="ECO:0007669"/>
    <property type="project" value="UniProtKB-KW"/>
</dbReference>
<dbReference type="GO" id="GO:0004326">
    <property type="term" value="F:tetrahydrofolylpolyglutamate synthase activity"/>
    <property type="evidence" value="ECO:0007669"/>
    <property type="project" value="InterPro"/>
</dbReference>
<keyword evidence="6 9" id="KW-0547">Nucleotide-binding</keyword>
<dbReference type="GO" id="GO:0008360">
    <property type="term" value="P:regulation of cell shape"/>
    <property type="evidence" value="ECO:0007669"/>
    <property type="project" value="UniProtKB-KW"/>
</dbReference>
<comment type="caution">
    <text evidence="13">The sequence shown here is derived from an EMBL/GenBank/DDBJ whole genome shotgun (WGS) entry which is preliminary data.</text>
</comment>
<dbReference type="Pfam" id="PF08245">
    <property type="entry name" value="Mur_ligase_M"/>
    <property type="match status" value="1"/>
</dbReference>
<dbReference type="GO" id="GO:0005737">
    <property type="term" value="C:cytoplasm"/>
    <property type="evidence" value="ECO:0007669"/>
    <property type="project" value="UniProtKB-SubCell"/>
</dbReference>
<reference evidence="13 14" key="1">
    <citation type="submission" date="2017-12" db="EMBL/GenBank/DDBJ databases">
        <title>Anaerobic carbon monoxide metabolism by Pleomorphomonas carboxyditropha sp. nov., a new mesophilic hydrogenogenic carboxidotroph.</title>
        <authorList>
            <person name="Esquivel-Elizondo S."/>
            <person name="Krajmalnik-Brown R."/>
        </authorList>
    </citation>
    <scope>NUCLEOTIDE SEQUENCE [LARGE SCALE GENOMIC DNA]</scope>
    <source>
        <strain evidence="13 14">R5-392</strain>
    </source>
</reference>
<keyword evidence="4 9" id="KW-0436">Ligase</keyword>
<dbReference type="Gene3D" id="3.40.50.720">
    <property type="entry name" value="NAD(P)-binding Rossmann-like Domain"/>
    <property type="match status" value="1"/>
</dbReference>
<keyword evidence="14" id="KW-1185">Reference proteome</keyword>
<dbReference type="HAMAP" id="MF_00639">
    <property type="entry name" value="MurD"/>
    <property type="match status" value="1"/>
</dbReference>
<comment type="subcellular location">
    <subcellularLocation>
        <location evidence="1 9 10">Cytoplasm</location>
    </subcellularLocation>
</comment>
<evidence type="ECO:0000256" key="9">
    <source>
        <dbReference type="HAMAP-Rule" id="MF_00639"/>
    </source>
</evidence>
<dbReference type="NCBIfam" id="TIGR01087">
    <property type="entry name" value="murD"/>
    <property type="match status" value="1"/>
</dbReference>
<accession>A0A1I4VE53</accession>
<evidence type="ECO:0000256" key="8">
    <source>
        <dbReference type="ARBA" id="ARBA00023306"/>
    </source>
</evidence>
<dbReference type="GO" id="GO:0005524">
    <property type="term" value="F:ATP binding"/>
    <property type="evidence" value="ECO:0007669"/>
    <property type="project" value="UniProtKB-UniRule"/>
</dbReference>
<keyword evidence="9 10" id="KW-0133">Cell shape</keyword>